<dbReference type="OrthoDB" id="9779595at2"/>
<dbReference type="GO" id="GO:0016020">
    <property type="term" value="C:membrane"/>
    <property type="evidence" value="ECO:0007669"/>
    <property type="project" value="UniProtKB-SubCell"/>
</dbReference>
<name>J1JUL2_9HYPH</name>
<keyword evidence="4 6" id="KW-1133">Transmembrane helix</keyword>
<comment type="subunit">
    <text evidence="6">HflC and HflK may interact to form a multimeric complex.</text>
</comment>
<comment type="caution">
    <text evidence="9">The sequence shown here is derived from an EMBL/GenBank/DDBJ whole genome shotgun (WGS) entry which is preliminary data.</text>
</comment>
<protein>
    <recommendedName>
        <fullName evidence="6">Protein HflK</fullName>
    </recommendedName>
</protein>
<evidence type="ECO:0000256" key="3">
    <source>
        <dbReference type="ARBA" id="ARBA00022692"/>
    </source>
</evidence>
<dbReference type="InterPro" id="IPR001107">
    <property type="entry name" value="Band_7"/>
</dbReference>
<dbReference type="eggNOG" id="COG0330">
    <property type="taxonomic scope" value="Bacteria"/>
</dbReference>
<dbReference type="HOGENOM" id="CLU_039173_0_1_5"/>
<organism evidence="9 10">
    <name type="scientific">Bartonella tamiae Th239</name>
    <dbReference type="NCBI Taxonomy" id="1094558"/>
    <lineage>
        <taxon>Bacteria</taxon>
        <taxon>Pseudomonadati</taxon>
        <taxon>Pseudomonadota</taxon>
        <taxon>Alphaproteobacteria</taxon>
        <taxon>Hyphomicrobiales</taxon>
        <taxon>Bartonellaceae</taxon>
        <taxon>Bartonella</taxon>
    </lineage>
</organism>
<feature type="compositionally biased region" description="Low complexity" evidence="7">
    <location>
        <begin position="25"/>
        <end position="43"/>
    </location>
</feature>
<evidence type="ECO:0000256" key="7">
    <source>
        <dbReference type="SAM" id="MobiDB-lite"/>
    </source>
</evidence>
<feature type="transmembrane region" description="Helical" evidence="6">
    <location>
        <begin position="73"/>
        <end position="92"/>
    </location>
</feature>
<comment type="similarity">
    <text evidence="2 6">Belongs to the band 7/mec-2 family. HflK subfamily.</text>
</comment>
<evidence type="ECO:0000256" key="1">
    <source>
        <dbReference type="ARBA" id="ARBA00004167"/>
    </source>
</evidence>
<evidence type="ECO:0000313" key="10">
    <source>
        <dbReference type="Proteomes" id="UP000008952"/>
    </source>
</evidence>
<comment type="subcellular location">
    <subcellularLocation>
        <location evidence="1">Membrane</location>
        <topology evidence="1">Single-pass membrane protein</topology>
    </subcellularLocation>
</comment>
<dbReference type="InterPro" id="IPR010201">
    <property type="entry name" value="HflK"/>
</dbReference>
<evidence type="ECO:0000259" key="8">
    <source>
        <dbReference type="SMART" id="SM00244"/>
    </source>
</evidence>
<dbReference type="Proteomes" id="UP000008952">
    <property type="component" value="Unassembled WGS sequence"/>
</dbReference>
<dbReference type="NCBIfam" id="TIGR01933">
    <property type="entry name" value="hflK"/>
    <property type="match status" value="1"/>
</dbReference>
<feature type="compositionally biased region" description="Basic and acidic residues" evidence="7">
    <location>
        <begin position="292"/>
        <end position="304"/>
    </location>
</feature>
<proteinExistence type="inferred from homology"/>
<dbReference type="AlphaFoldDB" id="J1JUL2"/>
<dbReference type="Gene3D" id="3.30.479.30">
    <property type="entry name" value="Band 7 domain"/>
    <property type="match status" value="1"/>
</dbReference>
<feature type="region of interest" description="Disordered" evidence="7">
    <location>
        <begin position="280"/>
        <end position="304"/>
    </location>
</feature>
<dbReference type="InterPro" id="IPR036013">
    <property type="entry name" value="Band_7/SPFH_dom_sf"/>
</dbReference>
<comment type="function">
    <text evidence="6">HflC and HflK could encode or regulate a protease.</text>
</comment>
<feature type="domain" description="Band 7" evidence="8">
    <location>
        <begin position="93"/>
        <end position="263"/>
    </location>
</feature>
<gene>
    <name evidence="9" type="ORF">ME5_01193</name>
</gene>
<keyword evidence="5 6" id="KW-0472">Membrane</keyword>
<sequence>MPWSNQNGNGPWGGDGKNNGGSPWGGNSNNNQNSKNPWGKKPSGSGGQGGSSGGNGPDFDDILRKSQDKLKQAGGGGIILGVILLAVLFWLFQSFYIVQQNERAVELRFGVPKEGIIGDGLHFRLWPIETYMKVPTTEKTISIGGLPGQPQQADGLMLSSDQNIVYVNFSVYYRIENPGQYLFNVNDQEGTIRQVAESAMREVIGSRPVDDVLRDKKEEVANDVKNIIQSTVNKYQLGVDLSRVSISEAAPPTKVAAAFNSVQQAEQERGRMIEEGNRVRATKRGQANGEASRTREVAKGEKAQMVEEATGRAERFQAIAREAAISPEATRYRIYMETVGHILSSPNKLVLEQKNGGPVSYLPLNELIRGQGSQQTKNKSTTMSRAGQQTSSIVTGGQ</sequence>
<dbReference type="PATRIC" id="fig|1094558.3.peg.1291"/>
<dbReference type="PANTHER" id="PTHR43327:SF2">
    <property type="entry name" value="MODULATOR OF FTSH PROTEASE HFLK"/>
    <property type="match status" value="1"/>
</dbReference>
<evidence type="ECO:0000256" key="6">
    <source>
        <dbReference type="RuleBase" id="RU364113"/>
    </source>
</evidence>
<dbReference type="InterPro" id="IPR050710">
    <property type="entry name" value="Band7/mec-2_domain"/>
</dbReference>
<dbReference type="PRINTS" id="PR00721">
    <property type="entry name" value="STOMATIN"/>
</dbReference>
<dbReference type="SMART" id="SM00244">
    <property type="entry name" value="PHB"/>
    <property type="match status" value="1"/>
</dbReference>
<feature type="compositionally biased region" description="Gly residues" evidence="7">
    <location>
        <begin position="10"/>
        <end position="24"/>
    </location>
</feature>
<reference evidence="9 10" key="1">
    <citation type="submission" date="2012-03" db="EMBL/GenBank/DDBJ databases">
        <title>The Genome Sequence of Bartonella tamiae Th239.</title>
        <authorList>
            <consortium name="The Broad Institute Genome Sequencing Platform"/>
            <consortium name="The Broad Institute Genome Sequencing Center for Infectious Disease"/>
            <person name="Feldgarden M."/>
            <person name="Kirby J."/>
            <person name="Kosoy M."/>
            <person name="Birtles R."/>
            <person name="Probert W.S."/>
            <person name="Chiaraviglio L."/>
            <person name="Young S.K."/>
            <person name="Zeng Q."/>
            <person name="Gargeya S."/>
            <person name="Fitzgerald M."/>
            <person name="Haas B."/>
            <person name="Abouelleil A."/>
            <person name="Alvarado L."/>
            <person name="Arachchi H.M."/>
            <person name="Berlin A."/>
            <person name="Chapman S.B."/>
            <person name="Gearin G."/>
            <person name="Goldberg J."/>
            <person name="Griggs A."/>
            <person name="Gujja S."/>
            <person name="Hansen M."/>
            <person name="Heiman D."/>
            <person name="Howarth C."/>
            <person name="Larimer J."/>
            <person name="Lui A."/>
            <person name="MacDonald P.J.P."/>
            <person name="McCowen C."/>
            <person name="Montmayeur A."/>
            <person name="Murphy C."/>
            <person name="Neiman D."/>
            <person name="Pearson M."/>
            <person name="Priest M."/>
            <person name="Roberts A."/>
            <person name="Saif S."/>
            <person name="Shea T."/>
            <person name="Sisk P."/>
            <person name="Stolte C."/>
            <person name="Sykes S."/>
            <person name="Wortman J."/>
            <person name="Nusbaum C."/>
            <person name="Birren B."/>
        </authorList>
    </citation>
    <scope>NUCLEOTIDE SEQUENCE [LARGE SCALE GENOMIC DNA]</scope>
    <source>
        <strain evidence="9 10">Th239</strain>
    </source>
</reference>
<evidence type="ECO:0000256" key="2">
    <source>
        <dbReference type="ARBA" id="ARBA00006971"/>
    </source>
</evidence>
<dbReference type="CDD" id="cd03404">
    <property type="entry name" value="SPFH_HflK"/>
    <property type="match status" value="1"/>
</dbReference>
<dbReference type="Pfam" id="PF01145">
    <property type="entry name" value="Band_7"/>
    <property type="match status" value="1"/>
</dbReference>
<dbReference type="SUPFAM" id="SSF117892">
    <property type="entry name" value="Band 7/SPFH domain"/>
    <property type="match status" value="1"/>
</dbReference>
<dbReference type="STRING" id="1094558.ME5_01193"/>
<feature type="region of interest" description="Disordered" evidence="7">
    <location>
        <begin position="1"/>
        <end position="62"/>
    </location>
</feature>
<dbReference type="PANTHER" id="PTHR43327">
    <property type="entry name" value="STOMATIN-LIKE PROTEIN 2, MITOCHONDRIAL"/>
    <property type="match status" value="1"/>
</dbReference>
<dbReference type="EMBL" id="AIMB01000008">
    <property type="protein sequence ID" value="EJF88642.1"/>
    <property type="molecule type" value="Genomic_DNA"/>
</dbReference>
<evidence type="ECO:0000256" key="5">
    <source>
        <dbReference type="ARBA" id="ARBA00023136"/>
    </source>
</evidence>
<evidence type="ECO:0000256" key="4">
    <source>
        <dbReference type="ARBA" id="ARBA00022989"/>
    </source>
</evidence>
<dbReference type="InterPro" id="IPR001972">
    <property type="entry name" value="Stomatin_HflK_fam"/>
</dbReference>
<keyword evidence="3 6" id="KW-0812">Transmembrane</keyword>
<evidence type="ECO:0000313" key="9">
    <source>
        <dbReference type="EMBL" id="EJF88642.1"/>
    </source>
</evidence>
<keyword evidence="10" id="KW-1185">Reference proteome</keyword>
<dbReference type="RefSeq" id="WP_008039370.1">
    <property type="nucleotide sequence ID" value="NZ_JH725147.1"/>
</dbReference>
<feature type="compositionally biased region" description="Gly residues" evidence="7">
    <location>
        <begin position="44"/>
        <end position="56"/>
    </location>
</feature>
<accession>J1JUL2</accession>
<feature type="region of interest" description="Disordered" evidence="7">
    <location>
        <begin position="371"/>
        <end position="398"/>
    </location>
</feature>